<dbReference type="Proteomes" id="UP000243106">
    <property type="component" value="Unassembled WGS sequence"/>
</dbReference>
<feature type="domain" description="Fatty acid desaturase" evidence="2">
    <location>
        <begin position="49"/>
        <end position="289"/>
    </location>
</feature>
<dbReference type="EMBL" id="FOXV01000006">
    <property type="protein sequence ID" value="SFQ44590.1"/>
    <property type="molecule type" value="Genomic_DNA"/>
</dbReference>
<dbReference type="InterPro" id="IPR012171">
    <property type="entry name" value="Fatty_acid_desaturase"/>
</dbReference>
<protein>
    <submittedName>
        <fullName evidence="3">Fatty acid desaturase</fullName>
    </submittedName>
</protein>
<dbReference type="GO" id="GO:0016020">
    <property type="term" value="C:membrane"/>
    <property type="evidence" value="ECO:0007669"/>
    <property type="project" value="TreeGrafter"/>
</dbReference>
<keyword evidence="1" id="KW-0472">Membrane</keyword>
<dbReference type="AlphaFoldDB" id="A0A1I5YKB4"/>
<evidence type="ECO:0000256" key="1">
    <source>
        <dbReference type="SAM" id="Phobius"/>
    </source>
</evidence>
<dbReference type="CDD" id="cd03510">
    <property type="entry name" value="Rhizobitoxine-FADS-like"/>
    <property type="match status" value="1"/>
</dbReference>
<keyword evidence="4" id="KW-1185">Reference proteome</keyword>
<dbReference type="PANTHER" id="PTHR19353">
    <property type="entry name" value="FATTY ACID DESATURASE 2"/>
    <property type="match status" value="1"/>
</dbReference>
<keyword evidence="1" id="KW-0812">Transmembrane</keyword>
<proteinExistence type="predicted"/>
<evidence type="ECO:0000259" key="2">
    <source>
        <dbReference type="Pfam" id="PF00487"/>
    </source>
</evidence>
<gene>
    <name evidence="3" type="ORF">SAMN05421853_10618</name>
</gene>
<organism evidence="3 4">
    <name type="scientific">Roseivivax halotolerans</name>
    <dbReference type="NCBI Taxonomy" id="93684"/>
    <lineage>
        <taxon>Bacteria</taxon>
        <taxon>Pseudomonadati</taxon>
        <taxon>Pseudomonadota</taxon>
        <taxon>Alphaproteobacteria</taxon>
        <taxon>Rhodobacterales</taxon>
        <taxon>Roseobacteraceae</taxon>
        <taxon>Roseivivax</taxon>
    </lineage>
</organism>
<dbReference type="RefSeq" id="WP_093011161.1">
    <property type="nucleotide sequence ID" value="NZ_FOXV01000006.1"/>
</dbReference>
<feature type="transmembrane region" description="Helical" evidence="1">
    <location>
        <begin position="23"/>
        <end position="45"/>
    </location>
</feature>
<dbReference type="InterPro" id="IPR005804">
    <property type="entry name" value="FA_desaturase_dom"/>
</dbReference>
<dbReference type="GO" id="GO:0016717">
    <property type="term" value="F:oxidoreductase activity, acting on paired donors, with oxidation of a pair of donors resulting in the reduction of molecular oxygen to two molecules of water"/>
    <property type="evidence" value="ECO:0007669"/>
    <property type="project" value="TreeGrafter"/>
</dbReference>
<dbReference type="STRING" id="93684.SAMN05421853_10618"/>
<feature type="transmembrane region" description="Helical" evidence="1">
    <location>
        <begin position="183"/>
        <end position="200"/>
    </location>
</feature>
<evidence type="ECO:0000313" key="3">
    <source>
        <dbReference type="EMBL" id="SFQ44590.1"/>
    </source>
</evidence>
<keyword evidence="1" id="KW-1133">Transmembrane helix</keyword>
<reference evidence="4" key="1">
    <citation type="submission" date="2016-10" db="EMBL/GenBank/DDBJ databases">
        <authorList>
            <person name="Varghese N."/>
            <person name="Submissions S."/>
        </authorList>
    </citation>
    <scope>NUCLEOTIDE SEQUENCE [LARGE SCALE GENOMIC DNA]</scope>
    <source>
        <strain evidence="4">JCM 10271</strain>
    </source>
</reference>
<accession>A0A1I5YKB4</accession>
<dbReference type="GO" id="GO:0008610">
    <property type="term" value="P:lipid biosynthetic process"/>
    <property type="evidence" value="ECO:0007669"/>
    <property type="project" value="UniProtKB-ARBA"/>
</dbReference>
<sequence>MTPGKAYLTSEEIRSLSARSDLWGAWLVTHAWGVILGALALFAVWPNALTFLLAVILIGSRQLGLAILMHEAAHNALFKTKSVNEWAGEWLCGRPIVADLPEYRHYHLTHHRHTQTEKDPDLRLSKPFPTTRASLMRKFLRDITGQTGLKQRAQQIMFAFKMAGEVEGSPSSQDLAQAFSGPVIGRAIIANVVIFALFWAVSGLWWAWLAFWLLPLLTWFQLVLRIRNIAEHGAVEFSNDPFRNTRTTLANPIERALVAPYWVNYHLEHHLVMHIPAHNLPKLHRLMIEKGHGEKMTTAPNYLSVLARASSKPA</sequence>
<dbReference type="PANTHER" id="PTHR19353:SF19">
    <property type="entry name" value="DELTA(5) FATTY ACID DESATURASE C-RELATED"/>
    <property type="match status" value="1"/>
</dbReference>
<dbReference type="Pfam" id="PF00487">
    <property type="entry name" value="FA_desaturase"/>
    <property type="match status" value="1"/>
</dbReference>
<evidence type="ECO:0000313" key="4">
    <source>
        <dbReference type="Proteomes" id="UP000243106"/>
    </source>
</evidence>
<name>A0A1I5YKB4_9RHOB</name>
<feature type="transmembrane region" description="Helical" evidence="1">
    <location>
        <begin position="51"/>
        <end position="69"/>
    </location>
</feature>